<name>A0A919N2D3_9ACTN</name>
<dbReference type="InterPro" id="IPR009351">
    <property type="entry name" value="AlkZ-like"/>
</dbReference>
<sequence length="383" mass="41305">MPVKLSMDAAEATALALHAQGFGGAPAGRDPSEVLSRISAVQLDTIAVLARSHELVQYARIGPASRPAIERAYWGARPATAFEYPAHGVCLLPAALWPSFAFRRREKLARMTAAGPPGRALAEVRARLADGPVTVTDLGGASRSGGWSEWSEAKTMAEWLWATGAIACTDRRGWKRVYDLPERVLPADLLAADPSDDECHDTLVRAAVTALGVATRRDIADYFWLRLRAVDAAVRRSDLIAVQVEGWPEVGYTLPGTLGAATGPAGRPALLSPFDSLIWSRERMRRLFGVVVLLEAYRPKPQRLHGYFTMAVLASGRIAGRVDPARDGSTLVVRHACLEEPDAAADLVAAVRAAATWVACDDIVVEHTEPAGLADRLRQLLRS</sequence>
<dbReference type="PANTHER" id="PTHR30528:SF0">
    <property type="entry name" value="CYTOPLASMIC PROTEIN"/>
    <property type="match status" value="1"/>
</dbReference>
<dbReference type="EMBL" id="BOMV01000073">
    <property type="protein sequence ID" value="GIE99532.1"/>
    <property type="molecule type" value="Genomic_DNA"/>
</dbReference>
<dbReference type="AlphaFoldDB" id="A0A919N2D3"/>
<dbReference type="Pfam" id="PF06224">
    <property type="entry name" value="AlkZ-like"/>
    <property type="match status" value="1"/>
</dbReference>
<dbReference type="PANTHER" id="PTHR30528">
    <property type="entry name" value="CYTOPLASMIC PROTEIN"/>
    <property type="match status" value="1"/>
</dbReference>
<evidence type="ECO:0000313" key="1">
    <source>
        <dbReference type="EMBL" id="GIE99532.1"/>
    </source>
</evidence>
<proteinExistence type="predicted"/>
<accession>A0A919N2D3</accession>
<comment type="caution">
    <text evidence="1">The sequence shown here is derived from an EMBL/GenBank/DDBJ whole genome shotgun (WGS) entry which is preliminary data.</text>
</comment>
<evidence type="ECO:0008006" key="3">
    <source>
        <dbReference type="Google" id="ProtNLM"/>
    </source>
</evidence>
<evidence type="ECO:0000313" key="2">
    <source>
        <dbReference type="Proteomes" id="UP000636960"/>
    </source>
</evidence>
<reference evidence="1" key="1">
    <citation type="submission" date="2021-01" db="EMBL/GenBank/DDBJ databases">
        <title>Whole genome shotgun sequence of Actinoplanes rishiriensis NBRC 108556.</title>
        <authorList>
            <person name="Komaki H."/>
            <person name="Tamura T."/>
        </authorList>
    </citation>
    <scope>NUCLEOTIDE SEQUENCE</scope>
    <source>
        <strain evidence="1">NBRC 108556</strain>
    </source>
</reference>
<keyword evidence="2" id="KW-1185">Reference proteome</keyword>
<protein>
    <recommendedName>
        <fullName evidence="3">Winged helix-turn-helix domain-containing protein</fullName>
    </recommendedName>
</protein>
<dbReference type="Proteomes" id="UP000636960">
    <property type="component" value="Unassembled WGS sequence"/>
</dbReference>
<organism evidence="1 2">
    <name type="scientific">Paractinoplanes rishiriensis</name>
    <dbReference type="NCBI Taxonomy" id="1050105"/>
    <lineage>
        <taxon>Bacteria</taxon>
        <taxon>Bacillati</taxon>
        <taxon>Actinomycetota</taxon>
        <taxon>Actinomycetes</taxon>
        <taxon>Micromonosporales</taxon>
        <taxon>Micromonosporaceae</taxon>
        <taxon>Paractinoplanes</taxon>
    </lineage>
</organism>
<gene>
    <name evidence="1" type="ORF">Ari01nite_69970</name>
</gene>